<keyword evidence="2" id="KW-1185">Reference proteome</keyword>
<evidence type="ECO:0000313" key="1">
    <source>
        <dbReference type="EMBL" id="MTD56089.1"/>
    </source>
</evidence>
<name>A0A6N7Z460_9PSEU</name>
<proteinExistence type="predicted"/>
<dbReference type="RefSeq" id="WP_154758257.1">
    <property type="nucleotide sequence ID" value="NZ_WMBA01000029.1"/>
</dbReference>
<organism evidence="1 2">
    <name type="scientific">Amycolatopsis pithecellobii</name>
    <dbReference type="NCBI Taxonomy" id="664692"/>
    <lineage>
        <taxon>Bacteria</taxon>
        <taxon>Bacillati</taxon>
        <taxon>Actinomycetota</taxon>
        <taxon>Actinomycetes</taxon>
        <taxon>Pseudonocardiales</taxon>
        <taxon>Pseudonocardiaceae</taxon>
        <taxon>Amycolatopsis</taxon>
    </lineage>
</organism>
<evidence type="ECO:0000313" key="2">
    <source>
        <dbReference type="Proteomes" id="UP000440096"/>
    </source>
</evidence>
<comment type="caution">
    <text evidence="1">The sequence shown here is derived from an EMBL/GenBank/DDBJ whole genome shotgun (WGS) entry which is preliminary data.</text>
</comment>
<protein>
    <submittedName>
        <fullName evidence="1">Uncharacterized protein</fullName>
    </submittedName>
</protein>
<dbReference type="EMBL" id="WMBA01000029">
    <property type="protein sequence ID" value="MTD56089.1"/>
    <property type="molecule type" value="Genomic_DNA"/>
</dbReference>
<gene>
    <name evidence="1" type="ORF">GKO32_19205</name>
</gene>
<sequence>MGTTADDKAGPLELTFDDESTMFFDAAGNGEELELRSKRWEDPFKEPLSTENKKFVEGSGKWTAFDVSNKPPFSRLIYKEVIGVELIENRERKVVGVHFLLADGTIRVGVQADELYVDVA</sequence>
<accession>A0A6N7Z460</accession>
<dbReference type="OrthoDB" id="4546793at2"/>
<dbReference type="Proteomes" id="UP000440096">
    <property type="component" value="Unassembled WGS sequence"/>
</dbReference>
<reference evidence="1 2" key="1">
    <citation type="submission" date="2019-11" db="EMBL/GenBank/DDBJ databases">
        <title>Draft genome of Amycolatopsis RM579.</title>
        <authorList>
            <person name="Duangmal K."/>
            <person name="Mingma R."/>
        </authorList>
    </citation>
    <scope>NUCLEOTIDE SEQUENCE [LARGE SCALE GENOMIC DNA]</scope>
    <source>
        <strain evidence="1 2">RM579</strain>
    </source>
</reference>
<dbReference type="AlphaFoldDB" id="A0A6N7Z460"/>